<reference evidence="2 3" key="1">
    <citation type="journal article" date="2016" name="DNA Res.">
        <title>The draft genome of MD-2 pineapple using hybrid error correction of long reads.</title>
        <authorList>
            <person name="Redwan R.M."/>
            <person name="Saidin A."/>
            <person name="Kumar S.V."/>
        </authorList>
    </citation>
    <scope>NUCLEOTIDE SEQUENCE [LARGE SCALE GENOMIC DNA]</scope>
    <source>
        <strain evidence="3">cv. MD2</strain>
        <tissue evidence="2">Leaf</tissue>
    </source>
</reference>
<dbReference type="EMBL" id="LSRQ01007287">
    <property type="protein sequence ID" value="OAY65107.1"/>
    <property type="molecule type" value="Genomic_DNA"/>
</dbReference>
<protein>
    <submittedName>
        <fullName evidence="2">Uncharacterized protein</fullName>
    </submittedName>
</protein>
<evidence type="ECO:0000313" key="3">
    <source>
        <dbReference type="Proteomes" id="UP000092600"/>
    </source>
</evidence>
<feature type="compositionally biased region" description="Acidic residues" evidence="1">
    <location>
        <begin position="159"/>
        <end position="175"/>
    </location>
</feature>
<name>A0A199UJP0_ANACO</name>
<sequence>MDALVTSGFFSVSARVLRRRSLQDPSCCRHLFHPYLTFFVVRKKETTDLDALLPEVFAGELDDAGDGDEQATLGGDIVLAVDGIDVVELEGEGGELGDDGLRALDLVALERQHRPFLVQSPQRRPVLVERLAVVLRERPGHHVRIARSIHRSLDHDDLDREEEEEEEANGGEEEEGRSGGAPYM</sequence>
<organism evidence="2 3">
    <name type="scientific">Ananas comosus</name>
    <name type="common">Pineapple</name>
    <name type="synonym">Ananas ananas</name>
    <dbReference type="NCBI Taxonomy" id="4615"/>
    <lineage>
        <taxon>Eukaryota</taxon>
        <taxon>Viridiplantae</taxon>
        <taxon>Streptophyta</taxon>
        <taxon>Embryophyta</taxon>
        <taxon>Tracheophyta</taxon>
        <taxon>Spermatophyta</taxon>
        <taxon>Magnoliopsida</taxon>
        <taxon>Liliopsida</taxon>
        <taxon>Poales</taxon>
        <taxon>Bromeliaceae</taxon>
        <taxon>Bromelioideae</taxon>
        <taxon>Ananas</taxon>
    </lineage>
</organism>
<comment type="caution">
    <text evidence="2">The sequence shown here is derived from an EMBL/GenBank/DDBJ whole genome shotgun (WGS) entry which is preliminary data.</text>
</comment>
<accession>A0A199UJP0</accession>
<gene>
    <name evidence="2" type="ORF">ACMD2_13700</name>
</gene>
<dbReference type="Proteomes" id="UP000092600">
    <property type="component" value="Unassembled WGS sequence"/>
</dbReference>
<dbReference type="AlphaFoldDB" id="A0A199UJP0"/>
<evidence type="ECO:0000313" key="2">
    <source>
        <dbReference type="EMBL" id="OAY65107.1"/>
    </source>
</evidence>
<proteinExistence type="predicted"/>
<feature type="region of interest" description="Disordered" evidence="1">
    <location>
        <begin position="148"/>
        <end position="184"/>
    </location>
</feature>
<evidence type="ECO:0000256" key="1">
    <source>
        <dbReference type="SAM" id="MobiDB-lite"/>
    </source>
</evidence>